<dbReference type="InterPro" id="IPR027417">
    <property type="entry name" value="P-loop_NTPase"/>
</dbReference>
<dbReference type="GO" id="GO:0000054">
    <property type="term" value="P:ribosomal subunit export from nucleus"/>
    <property type="evidence" value="ECO:0007669"/>
    <property type="project" value="TreeGrafter"/>
</dbReference>
<evidence type="ECO:0000256" key="3">
    <source>
        <dbReference type="ARBA" id="ARBA00022801"/>
    </source>
</evidence>
<dbReference type="PRINTS" id="PR00326">
    <property type="entry name" value="GTP1OBG"/>
</dbReference>
<dbReference type="OrthoDB" id="61815at2759"/>
<proteinExistence type="predicted"/>
<keyword evidence="3" id="KW-0378">Hydrolase</keyword>
<dbReference type="InterPro" id="IPR006073">
    <property type="entry name" value="GTP-bd"/>
</dbReference>
<dbReference type="Proteomes" id="UP000053780">
    <property type="component" value="Unassembled WGS sequence"/>
</dbReference>
<dbReference type="Pfam" id="PF01926">
    <property type="entry name" value="MMR_HSR1"/>
    <property type="match status" value="1"/>
</dbReference>
<dbReference type="Gene3D" id="3.40.50.300">
    <property type="entry name" value="P-loop containing nucleotide triphosphate hydrolases"/>
    <property type="match status" value="1"/>
</dbReference>
<dbReference type="SUPFAM" id="SSF52540">
    <property type="entry name" value="P-loop containing nucleoside triphosphate hydrolases"/>
    <property type="match status" value="1"/>
</dbReference>
<dbReference type="EMBL" id="KE647128">
    <property type="protein sequence ID" value="EQB61536.1"/>
    <property type="molecule type" value="Genomic_DNA"/>
</dbReference>
<keyword evidence="7" id="KW-1185">Reference proteome</keyword>
<keyword evidence="1" id="KW-0963">Cytoplasm</keyword>
<dbReference type="PANTHER" id="PTHR45709">
    <property type="entry name" value="LARGE SUBUNIT GTPASE 1 HOMOLOG-RELATED"/>
    <property type="match status" value="1"/>
</dbReference>
<evidence type="ECO:0000313" key="6">
    <source>
        <dbReference type="EMBL" id="EQB61536.1"/>
    </source>
</evidence>
<keyword evidence="4" id="KW-0342">GTP-binding</keyword>
<dbReference type="GO" id="GO:0003924">
    <property type="term" value="F:GTPase activity"/>
    <property type="evidence" value="ECO:0007669"/>
    <property type="project" value="InterPro"/>
</dbReference>
<accession>T0MEL1</accession>
<evidence type="ECO:0000313" key="7">
    <source>
        <dbReference type="Proteomes" id="UP000053780"/>
    </source>
</evidence>
<name>T0MEL1_9MICR</name>
<dbReference type="InterPro" id="IPR043358">
    <property type="entry name" value="GNL1-like"/>
</dbReference>
<dbReference type="PANTHER" id="PTHR45709:SF2">
    <property type="entry name" value="LARGE SUBUNIT GTPASE 1 HOMOLOG"/>
    <property type="match status" value="1"/>
</dbReference>
<dbReference type="HOGENOM" id="CLU_047739_0_0_1"/>
<dbReference type="GO" id="GO:0005829">
    <property type="term" value="C:cytosol"/>
    <property type="evidence" value="ECO:0007669"/>
    <property type="project" value="TreeGrafter"/>
</dbReference>
<dbReference type="VEuPathDB" id="MicrosporidiaDB:NAPIS_ORF00893"/>
<gene>
    <name evidence="6" type="ORF">NAPIS_ORF00893</name>
</gene>
<evidence type="ECO:0000256" key="4">
    <source>
        <dbReference type="ARBA" id="ARBA00023134"/>
    </source>
</evidence>
<sequence>MVNKDSITEYNGADKLNEILEINERNISNDQKFCINNLVEINTNFDIKKSIPPRIPYTGLNKEEYKTLEVYVFNMWKKINYNLIFERNIEIWRQFWITCERSDVIIQIIDARNPDFFINKDLIELYPNKKHVIFANKSDLVYDKNLLMVNYAEMSVVNYSSKTNIKPVLDFLNDTSFKSFGFIGYPNVGKSSTINAILNRKKVKVSQTPGKTKYIQTIEFTDNKILLDCPGLVFPKHSKTYLLLNGILNVDKVIDLRSSLYEVIRYIGIDVLCSYYKIENIYKNEVEFINGLSTSKGISVLGCIKNIVKDLFNGNIQYLRISK</sequence>
<evidence type="ECO:0000256" key="2">
    <source>
        <dbReference type="ARBA" id="ARBA00022741"/>
    </source>
</evidence>
<feature type="domain" description="G" evidence="5">
    <location>
        <begin position="180"/>
        <end position="252"/>
    </location>
</feature>
<evidence type="ECO:0000256" key="1">
    <source>
        <dbReference type="ARBA" id="ARBA00022490"/>
    </source>
</evidence>
<protein>
    <submittedName>
        <fullName evidence="6">Gtp binding protein</fullName>
    </submittedName>
</protein>
<reference evidence="6 7" key="1">
    <citation type="journal article" date="2013" name="BMC Genomics">
        <title>Genome sequencing and comparative genomics of honey bee microsporidia, Nosema apis reveal novel insights into host-parasite interactions.</title>
        <authorList>
            <person name="Chen Yp."/>
            <person name="Pettis J.S."/>
            <person name="Zhao Y."/>
            <person name="Liu X."/>
            <person name="Tallon L.J."/>
            <person name="Sadzewicz L.D."/>
            <person name="Li R."/>
            <person name="Zheng H."/>
            <person name="Huang S."/>
            <person name="Zhang X."/>
            <person name="Hamilton M.C."/>
            <person name="Pernal S.F."/>
            <person name="Melathopoulos A.P."/>
            <person name="Yan X."/>
            <person name="Evans J.D."/>
        </authorList>
    </citation>
    <scope>NUCLEOTIDE SEQUENCE [LARGE SCALE GENOMIC DNA]</scope>
    <source>
        <strain evidence="6 7">BRL 01</strain>
    </source>
</reference>
<keyword evidence="2" id="KW-0547">Nucleotide-binding</keyword>
<organism evidence="6 7">
    <name type="scientific">Vairimorpha apis BRL 01</name>
    <dbReference type="NCBI Taxonomy" id="1037528"/>
    <lineage>
        <taxon>Eukaryota</taxon>
        <taxon>Fungi</taxon>
        <taxon>Fungi incertae sedis</taxon>
        <taxon>Microsporidia</taxon>
        <taxon>Nosematidae</taxon>
        <taxon>Vairimorpha</taxon>
    </lineage>
</organism>
<dbReference type="GO" id="GO:0005525">
    <property type="term" value="F:GTP binding"/>
    <property type="evidence" value="ECO:0007669"/>
    <property type="project" value="UniProtKB-KW"/>
</dbReference>
<dbReference type="AlphaFoldDB" id="T0MEL1"/>
<evidence type="ECO:0000259" key="5">
    <source>
        <dbReference type="Pfam" id="PF01926"/>
    </source>
</evidence>